<feature type="compositionally biased region" description="Basic and acidic residues" evidence="1">
    <location>
        <begin position="115"/>
        <end position="129"/>
    </location>
</feature>
<keyword evidence="3" id="KW-1185">Reference proteome</keyword>
<protein>
    <submittedName>
        <fullName evidence="4">CCDC66 domain-containing protein</fullName>
    </submittedName>
</protein>
<feature type="region of interest" description="Disordered" evidence="1">
    <location>
        <begin position="1"/>
        <end position="37"/>
    </location>
</feature>
<dbReference type="EMBL" id="UYRT01094714">
    <property type="protein sequence ID" value="VDN39776.1"/>
    <property type="molecule type" value="Genomic_DNA"/>
</dbReference>
<sequence>MKNKEELMKEKAERAKRDREERAMRVKMNNKKKEEEAMEKLRIIKMREQQIEALKQQQRMPPRAISKSPCRTRGYYNRMQKQPMIRAVSSQDIAGIVVGPSDQKEERFRGKRGRSGGEKQDVANKRQKYDGSGPSGTKSSVARKTRSKTPQTTVTTVTVGVDAREAMANKEASMNSLQFEEAQNEEAVQTGWSLRSKIDSLDEMGKIAEKNDITPTEVMKSTPCPPRKKSTGILAFGVVVEKFDWIISIIIAQLVVSGEAVYLHTAEMIILQWRVPGHEYVELLFAMRFHTNATCAM</sequence>
<evidence type="ECO:0000313" key="3">
    <source>
        <dbReference type="Proteomes" id="UP000271098"/>
    </source>
</evidence>
<evidence type="ECO:0000256" key="1">
    <source>
        <dbReference type="SAM" id="MobiDB-lite"/>
    </source>
</evidence>
<gene>
    <name evidence="2" type="ORF">GPUH_LOCUS22287</name>
</gene>
<dbReference type="Proteomes" id="UP000271098">
    <property type="component" value="Unassembled WGS sequence"/>
</dbReference>
<reference evidence="4" key="1">
    <citation type="submission" date="2016-06" db="UniProtKB">
        <authorList>
            <consortium name="WormBaseParasite"/>
        </authorList>
    </citation>
    <scope>IDENTIFICATION</scope>
</reference>
<dbReference type="WBParaSite" id="GPUH_0002231401-mRNA-1">
    <property type="protein sequence ID" value="GPUH_0002231401-mRNA-1"/>
    <property type="gene ID" value="GPUH_0002231401"/>
</dbReference>
<feature type="region of interest" description="Disordered" evidence="1">
    <location>
        <begin position="96"/>
        <end position="153"/>
    </location>
</feature>
<feature type="compositionally biased region" description="Basic and acidic residues" evidence="1">
    <location>
        <begin position="1"/>
        <end position="24"/>
    </location>
</feature>
<dbReference type="AlphaFoldDB" id="A0A183EMU6"/>
<organism evidence="4">
    <name type="scientific">Gongylonema pulchrum</name>
    <dbReference type="NCBI Taxonomy" id="637853"/>
    <lineage>
        <taxon>Eukaryota</taxon>
        <taxon>Metazoa</taxon>
        <taxon>Ecdysozoa</taxon>
        <taxon>Nematoda</taxon>
        <taxon>Chromadorea</taxon>
        <taxon>Rhabditida</taxon>
        <taxon>Spirurina</taxon>
        <taxon>Spiruromorpha</taxon>
        <taxon>Spiruroidea</taxon>
        <taxon>Gongylonematidae</taxon>
        <taxon>Gongylonema</taxon>
    </lineage>
</organism>
<evidence type="ECO:0000313" key="4">
    <source>
        <dbReference type="WBParaSite" id="GPUH_0002231401-mRNA-1"/>
    </source>
</evidence>
<evidence type="ECO:0000313" key="2">
    <source>
        <dbReference type="EMBL" id="VDN39776.1"/>
    </source>
</evidence>
<name>A0A183EMU6_9BILA</name>
<proteinExistence type="predicted"/>
<accession>A0A183EMU6</accession>
<reference evidence="2 3" key="2">
    <citation type="submission" date="2018-11" db="EMBL/GenBank/DDBJ databases">
        <authorList>
            <consortium name="Pathogen Informatics"/>
        </authorList>
    </citation>
    <scope>NUCLEOTIDE SEQUENCE [LARGE SCALE GENOMIC DNA]</scope>
</reference>
<feature type="region of interest" description="Disordered" evidence="1">
    <location>
        <begin position="54"/>
        <end position="73"/>
    </location>
</feature>